<evidence type="ECO:0000259" key="1">
    <source>
        <dbReference type="Pfam" id="PF13454"/>
    </source>
</evidence>
<comment type="caution">
    <text evidence="2">The sequence shown here is derived from an EMBL/GenBank/DDBJ whole genome shotgun (WGS) entry which is preliminary data.</text>
</comment>
<reference evidence="2" key="1">
    <citation type="submission" date="2019-12" db="EMBL/GenBank/DDBJ databases">
        <title>Novel species isolated from a subtropical stream in China.</title>
        <authorList>
            <person name="Lu H."/>
        </authorList>
    </citation>
    <scope>NUCLEOTIDE SEQUENCE [LARGE SCALE GENOMIC DNA]</scope>
    <source>
        <strain evidence="2">FT93W</strain>
    </source>
</reference>
<gene>
    <name evidence="2" type="ORF">GTP23_16085</name>
</gene>
<evidence type="ECO:0000313" key="2">
    <source>
        <dbReference type="EMBL" id="MYN46568.1"/>
    </source>
</evidence>
<keyword evidence="3" id="KW-1185">Reference proteome</keyword>
<protein>
    <recommendedName>
        <fullName evidence="1">FAD-dependent urate hydroxylase HpyO/Asp monooxygenase CreE-like FAD/NAD(P)-binding domain-containing protein</fullName>
    </recommendedName>
</protein>
<name>A0A845I5V0_9BURK</name>
<organism evidence="2 3">
    <name type="scientific">Duganella fentianensis</name>
    <dbReference type="NCBI Taxonomy" id="2692177"/>
    <lineage>
        <taxon>Bacteria</taxon>
        <taxon>Pseudomonadati</taxon>
        <taxon>Pseudomonadota</taxon>
        <taxon>Betaproteobacteria</taxon>
        <taxon>Burkholderiales</taxon>
        <taxon>Oxalobacteraceae</taxon>
        <taxon>Telluria group</taxon>
        <taxon>Duganella</taxon>
    </lineage>
</organism>
<dbReference type="Proteomes" id="UP000444316">
    <property type="component" value="Unassembled WGS sequence"/>
</dbReference>
<dbReference type="Pfam" id="PF13454">
    <property type="entry name" value="NAD_binding_9"/>
    <property type="match status" value="1"/>
</dbReference>
<dbReference type="RefSeq" id="WP_161036043.1">
    <property type="nucleotide sequence ID" value="NZ_WWCL01000003.1"/>
</dbReference>
<dbReference type="PANTHER" id="PTHR40254">
    <property type="entry name" value="BLR0577 PROTEIN"/>
    <property type="match status" value="1"/>
</dbReference>
<evidence type="ECO:0000313" key="3">
    <source>
        <dbReference type="Proteomes" id="UP000444316"/>
    </source>
</evidence>
<dbReference type="EMBL" id="WWCL01000003">
    <property type="protein sequence ID" value="MYN46568.1"/>
    <property type="molecule type" value="Genomic_DNA"/>
</dbReference>
<proteinExistence type="predicted"/>
<dbReference type="SUPFAM" id="SSF51971">
    <property type="entry name" value="Nucleotide-binding domain"/>
    <property type="match status" value="1"/>
</dbReference>
<feature type="domain" description="FAD-dependent urate hydroxylase HpyO/Asp monooxygenase CreE-like FAD/NAD(P)-binding" evidence="1">
    <location>
        <begin position="7"/>
        <end position="187"/>
    </location>
</feature>
<dbReference type="AlphaFoldDB" id="A0A845I5V0"/>
<dbReference type="InterPro" id="IPR038732">
    <property type="entry name" value="HpyO/CreE_NAD-binding"/>
</dbReference>
<accession>A0A845I5V0</accession>
<dbReference type="PANTHER" id="PTHR40254:SF1">
    <property type="entry name" value="BLR0577 PROTEIN"/>
    <property type="match status" value="1"/>
</dbReference>
<sequence length="627" mass="68141">MQRYSVAIIGMGPRGLSVLERLAALCGHTGLALDISVIEPGPCGAGVHDPDQSRHLLINTLASQVTLFPLHGSVRYSAICPTPSLTEWARQQGYRRCDDGAYATHCDSGHAAGSSISDGDYLPRGLLGAYLCWAYAQLIAALPACVTLQQHSASACDLTLQADGQWAIMLDSGTVVRSSFVFITTGHDRQQPDPEQDELEGFVRQQGARNPQLALVRELYPSTQLQQIAAGTQVAIQGLGLCAHDVLAELTLGRGGRYLPHGASQGAGLRYLPSGDEPRLTLCSRLCLPAAARGLNQKGLAGRHAAQYFTPQALAALRARAQLRDGSPQLDFERDVLPLLQREMAWVYRSTLAGHALDPQRFVLTAGDAAQIMRWLFPLQQRRFATLGQFRHYVHDWLLRDLAAAQQGNLGNACKAALDVLRDCRATLQAALEFGGLTPVSHRQFLQRYHPAINRMAYGPPLRRNQQLLALMEAGVVQWLAGPGCHIETDAASARFQLCTPLASGWVRQGVDVLVVARLAGFFPFQTTSLLIRNMLVRGLARPYRNGDFHPGGLDIDGASQLLDRQGQACPRLWALGFPVEGAHYYTHALPRPGLVSRVVQDAERCVLAMAQQLLPQHQNGAVCNAG</sequence>
<dbReference type="InterPro" id="IPR052189">
    <property type="entry name" value="L-asp_N-monooxygenase_NS-form"/>
</dbReference>